<proteinExistence type="predicted"/>
<accession>A0A367ELZ8</accession>
<evidence type="ECO:0000256" key="1">
    <source>
        <dbReference type="SAM" id="Phobius"/>
    </source>
</evidence>
<keyword evidence="1" id="KW-1133">Transmembrane helix</keyword>
<keyword evidence="1" id="KW-0812">Transmembrane</keyword>
<comment type="caution">
    <text evidence="2">The sequence shown here is derived from an EMBL/GenBank/DDBJ whole genome shotgun (WGS) entry which is preliminary data.</text>
</comment>
<name>A0A367ELZ8_9ACTN</name>
<protein>
    <submittedName>
        <fullName evidence="2">Uncharacterized protein</fullName>
    </submittedName>
</protein>
<dbReference type="AlphaFoldDB" id="A0A367ELZ8"/>
<organism evidence="2 3">
    <name type="scientific">Sphaerisporangium album</name>
    <dbReference type="NCBI Taxonomy" id="509200"/>
    <lineage>
        <taxon>Bacteria</taxon>
        <taxon>Bacillati</taxon>
        <taxon>Actinomycetota</taxon>
        <taxon>Actinomycetes</taxon>
        <taxon>Streptosporangiales</taxon>
        <taxon>Streptosporangiaceae</taxon>
        <taxon>Sphaerisporangium</taxon>
    </lineage>
</organism>
<evidence type="ECO:0000313" key="2">
    <source>
        <dbReference type="EMBL" id="RCG19138.1"/>
    </source>
</evidence>
<reference evidence="2 3" key="1">
    <citation type="submission" date="2018-06" db="EMBL/GenBank/DDBJ databases">
        <title>Sphaerisporangium craniellae sp. nov., isolated from a marine sponge in the South China Sea.</title>
        <authorList>
            <person name="Li L."/>
        </authorList>
    </citation>
    <scope>NUCLEOTIDE SEQUENCE [LARGE SCALE GENOMIC DNA]</scope>
    <source>
        <strain evidence="2 3">CCTCC AA 208026</strain>
    </source>
</reference>
<dbReference type="EMBL" id="QOIL01000034">
    <property type="protein sequence ID" value="RCG19138.1"/>
    <property type="molecule type" value="Genomic_DNA"/>
</dbReference>
<gene>
    <name evidence="2" type="ORF">DQ384_38325</name>
</gene>
<feature type="transmembrane region" description="Helical" evidence="1">
    <location>
        <begin position="39"/>
        <end position="56"/>
    </location>
</feature>
<dbReference type="Proteomes" id="UP000253094">
    <property type="component" value="Unassembled WGS sequence"/>
</dbReference>
<evidence type="ECO:0000313" key="3">
    <source>
        <dbReference type="Proteomes" id="UP000253094"/>
    </source>
</evidence>
<feature type="transmembrane region" description="Helical" evidence="1">
    <location>
        <begin position="12"/>
        <end position="33"/>
    </location>
</feature>
<keyword evidence="1" id="KW-0472">Membrane</keyword>
<sequence length="75" mass="7749">MEIIVNKILRILATRSASAALVVLALEAEVVAALTDTPAVYGLAAALALLAGVALGHRTFCGKCGNQIDQHNQHA</sequence>
<keyword evidence="3" id="KW-1185">Reference proteome</keyword>